<gene>
    <name evidence="5" type="ordered locus">Ilyop_0646</name>
</gene>
<dbReference type="SUPFAM" id="SSF54862">
    <property type="entry name" value="4Fe-4S ferredoxins"/>
    <property type="match status" value="1"/>
</dbReference>
<keyword evidence="3" id="KW-0411">Iron-sulfur</keyword>
<feature type="domain" description="4Fe-4S ferredoxin-type" evidence="4">
    <location>
        <begin position="294"/>
        <end position="324"/>
    </location>
</feature>
<reference evidence="5 6" key="1">
    <citation type="journal article" date="2010" name="Stand. Genomic Sci.">
        <title>Complete genome sequence of Ilyobacter polytropus type strain (CuHbu1).</title>
        <authorList>
            <person name="Sikorski J."/>
            <person name="Chertkov O."/>
            <person name="Lapidus A."/>
            <person name="Nolan M."/>
            <person name="Lucas S."/>
            <person name="Del Rio T.G."/>
            <person name="Tice H."/>
            <person name="Cheng J.F."/>
            <person name="Tapia R."/>
            <person name="Han C."/>
            <person name="Goodwin L."/>
            <person name="Pitluck S."/>
            <person name="Liolios K."/>
            <person name="Ivanova N."/>
            <person name="Mavromatis K."/>
            <person name="Mikhailova N."/>
            <person name="Pati A."/>
            <person name="Chen A."/>
            <person name="Palaniappan K."/>
            <person name="Land M."/>
            <person name="Hauser L."/>
            <person name="Chang Y.J."/>
            <person name="Jeffries C.D."/>
            <person name="Brambilla E."/>
            <person name="Yasawong M."/>
            <person name="Rohde M."/>
            <person name="Pukall R."/>
            <person name="Spring S."/>
            <person name="Goker M."/>
            <person name="Woyke T."/>
            <person name="Bristow J."/>
            <person name="Eisen J.A."/>
            <person name="Markowitz V."/>
            <person name="Hugenholtz P."/>
            <person name="Kyrpides N.C."/>
            <person name="Klenk H.P."/>
        </authorList>
    </citation>
    <scope>NUCLEOTIDE SEQUENCE [LARGE SCALE GENOMIC DNA]</scope>
    <source>
        <strain evidence="6">ATCC 51220 / DSM 2926 / LMG 16218 / CuHBu1</strain>
    </source>
</reference>
<keyword evidence="2" id="KW-0408">Iron</keyword>
<dbReference type="InterPro" id="IPR017900">
    <property type="entry name" value="4Fe4S_Fe_S_CS"/>
</dbReference>
<evidence type="ECO:0000259" key="4">
    <source>
        <dbReference type="PROSITE" id="PS51379"/>
    </source>
</evidence>
<dbReference type="AlphaFoldDB" id="E3H6R4"/>
<dbReference type="OrthoDB" id="9808559at2"/>
<dbReference type="EMBL" id="CP002281">
    <property type="protein sequence ID" value="ADO82433.1"/>
    <property type="molecule type" value="Genomic_DNA"/>
</dbReference>
<dbReference type="GO" id="GO:0051536">
    <property type="term" value="F:iron-sulfur cluster binding"/>
    <property type="evidence" value="ECO:0007669"/>
    <property type="project" value="UniProtKB-KW"/>
</dbReference>
<protein>
    <submittedName>
        <fullName evidence="5">Uncharacterized Fe-S protein</fullName>
    </submittedName>
</protein>
<dbReference type="STRING" id="572544.Ilyop_0646"/>
<dbReference type="Gene3D" id="3.30.70.3270">
    <property type="match status" value="1"/>
</dbReference>
<dbReference type="KEGG" id="ipo:Ilyop_0646"/>
<keyword evidence="6" id="KW-1185">Reference proteome</keyword>
<keyword evidence="1" id="KW-0479">Metal-binding</keyword>
<dbReference type="PROSITE" id="PS51379">
    <property type="entry name" value="4FE4S_FER_2"/>
    <property type="match status" value="1"/>
</dbReference>
<dbReference type="GO" id="GO:0046872">
    <property type="term" value="F:metal ion binding"/>
    <property type="evidence" value="ECO:0007669"/>
    <property type="project" value="UniProtKB-KW"/>
</dbReference>
<evidence type="ECO:0000256" key="2">
    <source>
        <dbReference type="ARBA" id="ARBA00023004"/>
    </source>
</evidence>
<dbReference type="PROSITE" id="PS00198">
    <property type="entry name" value="4FE4S_FER_1"/>
    <property type="match status" value="1"/>
</dbReference>
<evidence type="ECO:0000256" key="3">
    <source>
        <dbReference type="ARBA" id="ARBA00023014"/>
    </source>
</evidence>
<dbReference type="HOGENOM" id="CLU_701655_0_0_0"/>
<organism evidence="5 6">
    <name type="scientific">Ilyobacter polytropus (strain ATCC 51220 / DSM 2926 / LMG 16218 / CuHBu1)</name>
    <dbReference type="NCBI Taxonomy" id="572544"/>
    <lineage>
        <taxon>Bacteria</taxon>
        <taxon>Fusobacteriati</taxon>
        <taxon>Fusobacteriota</taxon>
        <taxon>Fusobacteriia</taxon>
        <taxon>Fusobacteriales</taxon>
        <taxon>Fusobacteriaceae</taxon>
        <taxon>Ilyobacter</taxon>
    </lineage>
</organism>
<dbReference type="RefSeq" id="WP_013387103.1">
    <property type="nucleotide sequence ID" value="NC_014632.1"/>
</dbReference>
<dbReference type="InterPro" id="IPR017896">
    <property type="entry name" value="4Fe4S_Fe-S-bd"/>
</dbReference>
<evidence type="ECO:0000256" key="1">
    <source>
        <dbReference type="ARBA" id="ARBA00022723"/>
    </source>
</evidence>
<proteinExistence type="predicted"/>
<evidence type="ECO:0000313" key="5">
    <source>
        <dbReference type="EMBL" id="ADO82433.1"/>
    </source>
</evidence>
<accession>E3H6R4</accession>
<dbReference type="PANTHER" id="PTHR42827:SF1">
    <property type="entry name" value="IRON-SULFUR CLUSTER-BINDING PROTEIN"/>
    <property type="match status" value="1"/>
</dbReference>
<dbReference type="Proteomes" id="UP000006875">
    <property type="component" value="Chromosome"/>
</dbReference>
<dbReference type="PANTHER" id="PTHR42827">
    <property type="entry name" value="IRON-SULFUR CLUSTER-BINDING PROTEIN-RELATED"/>
    <property type="match status" value="1"/>
</dbReference>
<sequence length="393" mass="44816">MIDNGFNNTFDLDVPKVSKRAPFKVSEKGILRHDKEFFYTYTKDNLGKELTDNNPYVKIDGELFDHYTSIHPGDGKGDSIDIDSDYIKNIAKYVEDDGMTPKIRDVFIKDAQRVMKGIALSKQNPEFNKKLEADIEAGKVKPLKDLKQLKDNILEYVKSLGMIGAFTLVDRRYINEGFDDSFPYDTMLVLGMEMEADQIEEIPYPTKDTGKIFDWHIYAEAGDAANKVADFIRSKGYKALSTPALGDEINFPPHAVNAGLGMYSTHGLLITKEYGTRLRLCCVTIDADIELDHATEDMNFEEFCARCRMCYKTCPVASIPKDEHEWFGQFKRRSVRKSCGWSMATNRYCGHCLKVCPLSRFGYDKIVNQSLPEYNMYNVMTDIIDKDKIRGGE</sequence>
<name>E3H6R4_ILYPC</name>
<evidence type="ECO:0000313" key="6">
    <source>
        <dbReference type="Proteomes" id="UP000006875"/>
    </source>
</evidence>
<dbReference type="eggNOG" id="COG1600">
    <property type="taxonomic scope" value="Bacteria"/>
</dbReference>